<organism evidence="2 3">
    <name type="scientific">Niastella koreensis</name>
    <dbReference type="NCBI Taxonomy" id="354356"/>
    <lineage>
        <taxon>Bacteria</taxon>
        <taxon>Pseudomonadati</taxon>
        <taxon>Bacteroidota</taxon>
        <taxon>Chitinophagia</taxon>
        <taxon>Chitinophagales</taxon>
        <taxon>Chitinophagaceae</taxon>
        <taxon>Niastella</taxon>
    </lineage>
</organism>
<proteinExistence type="predicted"/>
<name>A0ABX3NQ84_9BACT</name>
<evidence type="ECO:0000259" key="1">
    <source>
        <dbReference type="Pfam" id="PF03572"/>
    </source>
</evidence>
<dbReference type="InterPro" id="IPR005151">
    <property type="entry name" value="Tail-specific_protease"/>
</dbReference>
<dbReference type="SUPFAM" id="SSF52096">
    <property type="entry name" value="ClpP/crotonase"/>
    <property type="match status" value="1"/>
</dbReference>
<feature type="domain" description="Tail specific protease" evidence="1">
    <location>
        <begin position="398"/>
        <end position="561"/>
    </location>
</feature>
<comment type="caution">
    <text evidence="2">The sequence shown here is derived from an EMBL/GenBank/DDBJ whole genome shotgun (WGS) entry which is preliminary data.</text>
</comment>
<dbReference type="InterPro" id="IPR029045">
    <property type="entry name" value="ClpP/crotonase-like_dom_sf"/>
</dbReference>
<dbReference type="Proteomes" id="UP000192277">
    <property type="component" value="Unassembled WGS sequence"/>
</dbReference>
<evidence type="ECO:0000313" key="3">
    <source>
        <dbReference type="Proteomes" id="UP000192277"/>
    </source>
</evidence>
<gene>
    <name evidence="2" type="ORF">A4D02_15850</name>
</gene>
<evidence type="ECO:0000313" key="2">
    <source>
        <dbReference type="EMBL" id="OQP40388.1"/>
    </source>
</evidence>
<protein>
    <recommendedName>
        <fullName evidence="1">Tail specific protease domain-containing protein</fullName>
    </recommendedName>
</protein>
<accession>A0ABX3NQ84</accession>
<dbReference type="Gene3D" id="3.90.226.10">
    <property type="entry name" value="2-enoyl-CoA Hydratase, Chain A, domain 1"/>
    <property type="match status" value="1"/>
</dbReference>
<sequence length="587" mass="65561">MADWLISIGLHMTLRTQRSNLIMKKQFLILLTIIGSFNIAHGNQTADTATRNLTSYQITSLQVLGQVWGFLKYYHPNVAKGQLNWDSVLIAKIPVFLVAGNARALNEVVLTWLNELGKVPACTQCDNTLTDRLSYNFDTAWITHRGFNGELVSKLQYILTNRSQGACYYAAYGTTHQIKIINEEAYGSPGFRYPSPDYRLLTLFRYWNIVNYFSPYKYITSKKWDSVLTELIPPFYQAKDELQYQLNIIKMIGMLEDGHSTFSGAGWSRQIRNLIGDYSYLPFSCFIVEGKAVVDLITNDSLCKAQGIALNDVIVSIDGETIEERINKYWPFICNASNKEGGLFALCNSFLFAGNTGNCAITRLTPQGVTTSLNIERSKSPLPYAPPVPIVWKMLPDNIGYIDMSELQTRDVDKIMDSLGATRGIIIDIRNHPNDTWPVIAARLSSHTYLAPRMIYPDLSYPGMYKYYGDRIAGKDQSSPYAGKVVLLVNEHTKSHGEYSAMALQGAAKTITIGSTTSGADGDWTEWIVLPGQFKTRFSGLGVYDLDGTVAQKKGVNIDIVCKPTIKGLQQGRDELIEAAIKVINGK</sequence>
<reference evidence="2 3" key="1">
    <citation type="submission" date="2016-04" db="EMBL/GenBank/DDBJ databases">
        <authorList>
            <person name="Chen L."/>
            <person name="Zhuang W."/>
            <person name="Wang G."/>
        </authorList>
    </citation>
    <scope>NUCLEOTIDE SEQUENCE [LARGE SCALE GENOMIC DNA]</scope>
    <source>
        <strain evidence="3">GR20</strain>
    </source>
</reference>
<dbReference type="Pfam" id="PF03572">
    <property type="entry name" value="Peptidase_S41"/>
    <property type="match status" value="1"/>
</dbReference>
<keyword evidence="3" id="KW-1185">Reference proteome</keyword>
<dbReference type="EMBL" id="LWBO01000077">
    <property type="protein sequence ID" value="OQP40388.1"/>
    <property type="molecule type" value="Genomic_DNA"/>
</dbReference>